<name>A0A919W4J0_9ACTN</name>
<gene>
    <name evidence="1" type="ORF">Aau02nite_85630</name>
</gene>
<dbReference type="AlphaFoldDB" id="A0A919W4J0"/>
<evidence type="ECO:0000313" key="2">
    <source>
        <dbReference type="Proteomes" id="UP000681340"/>
    </source>
</evidence>
<accession>A0A919W4J0</accession>
<organism evidence="1 2">
    <name type="scientific">Actinoplanes auranticolor</name>
    <dbReference type="NCBI Taxonomy" id="47988"/>
    <lineage>
        <taxon>Bacteria</taxon>
        <taxon>Bacillati</taxon>
        <taxon>Actinomycetota</taxon>
        <taxon>Actinomycetes</taxon>
        <taxon>Micromonosporales</taxon>
        <taxon>Micromonosporaceae</taxon>
        <taxon>Actinoplanes</taxon>
    </lineage>
</organism>
<sequence length="152" mass="16258">MFIARTLVRVTTTTEQALTLGVDQLDGTRGVDAQNGVRGNLDHPAELRLGILADADVMDGRRDDWAVLGIDDGQPDFGGELAAVFPLSDQRHRGVGAAWVICVVKVVRTARGVYPSAGRLLEDDLYGLVAQLVAVVIEQTLGLGVHEQDQTA</sequence>
<reference evidence="1" key="1">
    <citation type="submission" date="2021-03" db="EMBL/GenBank/DDBJ databases">
        <title>Whole genome shotgun sequence of Actinoplanes auranticolor NBRC 12245.</title>
        <authorList>
            <person name="Komaki H."/>
            <person name="Tamura T."/>
        </authorList>
    </citation>
    <scope>NUCLEOTIDE SEQUENCE</scope>
    <source>
        <strain evidence="1">NBRC 12245</strain>
    </source>
</reference>
<keyword evidence="2" id="KW-1185">Reference proteome</keyword>
<protein>
    <submittedName>
        <fullName evidence="1">Uncharacterized protein</fullName>
    </submittedName>
</protein>
<evidence type="ECO:0000313" key="1">
    <source>
        <dbReference type="EMBL" id="GIM79408.1"/>
    </source>
</evidence>
<dbReference type="EMBL" id="BOQL01000082">
    <property type="protein sequence ID" value="GIM79408.1"/>
    <property type="molecule type" value="Genomic_DNA"/>
</dbReference>
<comment type="caution">
    <text evidence="1">The sequence shown here is derived from an EMBL/GenBank/DDBJ whole genome shotgun (WGS) entry which is preliminary data.</text>
</comment>
<dbReference type="Proteomes" id="UP000681340">
    <property type="component" value="Unassembled WGS sequence"/>
</dbReference>
<proteinExistence type="predicted"/>